<dbReference type="Proteomes" id="UP000519897">
    <property type="component" value="Unassembled WGS sequence"/>
</dbReference>
<dbReference type="AlphaFoldDB" id="A0A7W6PQ50"/>
<reference evidence="1 2" key="1">
    <citation type="submission" date="2020-08" db="EMBL/GenBank/DDBJ databases">
        <title>Genomic Encyclopedia of Type Strains, Phase IV (KMG-IV): sequencing the most valuable type-strain genomes for metagenomic binning, comparative biology and taxonomic classification.</title>
        <authorList>
            <person name="Goeker M."/>
        </authorList>
    </citation>
    <scope>NUCLEOTIDE SEQUENCE [LARGE SCALE GENOMIC DNA]</scope>
    <source>
        <strain evidence="1 2">DSM 29514</strain>
    </source>
</reference>
<protein>
    <submittedName>
        <fullName evidence="1">Uncharacterized protein</fullName>
    </submittedName>
</protein>
<accession>A0A7W6PQ50</accession>
<evidence type="ECO:0000313" key="1">
    <source>
        <dbReference type="EMBL" id="MBB4143770.1"/>
    </source>
</evidence>
<sequence length="58" mass="5831">MADVMRIASAEEGARLDEAHAKTPGMPGGIKAQTRLSCLVSGDTAGSASSAGRPGHDH</sequence>
<organism evidence="1 2">
    <name type="scientific">Rhizobium rhizoryzae</name>
    <dbReference type="NCBI Taxonomy" id="451876"/>
    <lineage>
        <taxon>Bacteria</taxon>
        <taxon>Pseudomonadati</taxon>
        <taxon>Pseudomonadota</taxon>
        <taxon>Alphaproteobacteria</taxon>
        <taxon>Hyphomicrobiales</taxon>
        <taxon>Rhizobiaceae</taxon>
        <taxon>Rhizobium/Agrobacterium group</taxon>
        <taxon>Rhizobium</taxon>
    </lineage>
</organism>
<evidence type="ECO:0000313" key="2">
    <source>
        <dbReference type="Proteomes" id="UP000519897"/>
    </source>
</evidence>
<dbReference type="EMBL" id="JACIEC010000002">
    <property type="protein sequence ID" value="MBB4143770.1"/>
    <property type="molecule type" value="Genomic_DNA"/>
</dbReference>
<name>A0A7W6PQ50_9HYPH</name>
<keyword evidence="2" id="KW-1185">Reference proteome</keyword>
<proteinExistence type="predicted"/>
<gene>
    <name evidence="1" type="ORF">GGQ72_002322</name>
</gene>
<comment type="caution">
    <text evidence="1">The sequence shown here is derived from an EMBL/GenBank/DDBJ whole genome shotgun (WGS) entry which is preliminary data.</text>
</comment>